<keyword evidence="3" id="KW-1003">Cell membrane</keyword>
<evidence type="ECO:0000256" key="10">
    <source>
        <dbReference type="ARBA" id="ARBA00030803"/>
    </source>
</evidence>
<evidence type="ECO:0000256" key="1">
    <source>
        <dbReference type="ARBA" id="ARBA00004167"/>
    </source>
</evidence>
<reference evidence="14" key="1">
    <citation type="journal article" date="2019" name="Int. J. Syst. Evol. Microbiol.">
        <title>The Global Catalogue of Microorganisms (GCM) 10K type strain sequencing project: providing services to taxonomists for standard genome sequencing and annotation.</title>
        <authorList>
            <consortium name="The Broad Institute Genomics Platform"/>
            <consortium name="The Broad Institute Genome Sequencing Center for Infectious Disease"/>
            <person name="Wu L."/>
            <person name="Ma J."/>
        </authorList>
    </citation>
    <scope>NUCLEOTIDE SEQUENCE [LARGE SCALE GENOMIC DNA]</scope>
    <source>
        <strain evidence="14">JCM 3296</strain>
    </source>
</reference>
<evidence type="ECO:0000313" key="14">
    <source>
        <dbReference type="Proteomes" id="UP000649573"/>
    </source>
</evidence>
<dbReference type="PANTHER" id="PTHR37461:SF1">
    <property type="entry name" value="ANTI-SIGMA-K FACTOR RSKA"/>
    <property type="match status" value="1"/>
</dbReference>
<feature type="domain" description="Anti-sigma K factor RskA C-terminal" evidence="11">
    <location>
        <begin position="105"/>
        <end position="239"/>
    </location>
</feature>
<evidence type="ECO:0000256" key="5">
    <source>
        <dbReference type="ARBA" id="ARBA00022989"/>
    </source>
</evidence>
<keyword evidence="7" id="KW-0472">Membrane</keyword>
<keyword evidence="14" id="KW-1185">Reference proteome</keyword>
<dbReference type="Pfam" id="PF10099">
    <property type="entry name" value="RskA_C"/>
    <property type="match status" value="1"/>
</dbReference>
<name>A0ABQ2ULI1_9PSEU</name>
<accession>A0ABQ2ULI1</accession>
<feature type="domain" description="Putative zinc-finger" evidence="12">
    <location>
        <begin position="10"/>
        <end position="38"/>
    </location>
</feature>
<dbReference type="PANTHER" id="PTHR37461">
    <property type="entry name" value="ANTI-SIGMA-K FACTOR RSKA"/>
    <property type="match status" value="1"/>
</dbReference>
<evidence type="ECO:0000256" key="8">
    <source>
        <dbReference type="ARBA" id="ARBA00023163"/>
    </source>
</evidence>
<dbReference type="EMBL" id="BMRE01000015">
    <property type="protein sequence ID" value="GGU42902.1"/>
    <property type="molecule type" value="Genomic_DNA"/>
</dbReference>
<organism evidence="13 14">
    <name type="scientific">Lentzea flava</name>
    <dbReference type="NCBI Taxonomy" id="103732"/>
    <lineage>
        <taxon>Bacteria</taxon>
        <taxon>Bacillati</taxon>
        <taxon>Actinomycetota</taxon>
        <taxon>Actinomycetes</taxon>
        <taxon>Pseudonocardiales</taxon>
        <taxon>Pseudonocardiaceae</taxon>
        <taxon>Lentzea</taxon>
    </lineage>
</organism>
<dbReference type="Pfam" id="PF13490">
    <property type="entry name" value="zf-HC2"/>
    <property type="match status" value="1"/>
</dbReference>
<evidence type="ECO:0000256" key="2">
    <source>
        <dbReference type="ARBA" id="ARBA00004236"/>
    </source>
</evidence>
<comment type="caution">
    <text evidence="13">The sequence shown here is derived from an EMBL/GenBank/DDBJ whole genome shotgun (WGS) entry which is preliminary data.</text>
</comment>
<keyword evidence="4" id="KW-0812">Transmembrane</keyword>
<evidence type="ECO:0000259" key="12">
    <source>
        <dbReference type="Pfam" id="PF13490"/>
    </source>
</evidence>
<dbReference type="InterPro" id="IPR027383">
    <property type="entry name" value="Znf_put"/>
</dbReference>
<evidence type="ECO:0000256" key="9">
    <source>
        <dbReference type="ARBA" id="ARBA00029829"/>
    </source>
</evidence>
<keyword evidence="6" id="KW-0805">Transcription regulation</keyword>
<evidence type="ECO:0000259" key="11">
    <source>
        <dbReference type="Pfam" id="PF10099"/>
    </source>
</evidence>
<evidence type="ECO:0000313" key="13">
    <source>
        <dbReference type="EMBL" id="GGU42902.1"/>
    </source>
</evidence>
<evidence type="ECO:0000256" key="6">
    <source>
        <dbReference type="ARBA" id="ARBA00023015"/>
    </source>
</evidence>
<keyword evidence="8" id="KW-0804">Transcription</keyword>
<dbReference type="RefSeq" id="WP_189255154.1">
    <property type="nucleotide sequence ID" value="NZ_BMRE01000015.1"/>
</dbReference>
<dbReference type="Proteomes" id="UP000649573">
    <property type="component" value="Unassembled WGS sequence"/>
</dbReference>
<evidence type="ECO:0000256" key="4">
    <source>
        <dbReference type="ARBA" id="ARBA00022692"/>
    </source>
</evidence>
<dbReference type="InterPro" id="IPR018764">
    <property type="entry name" value="RskA_C"/>
</dbReference>
<dbReference type="Gene3D" id="1.10.10.1320">
    <property type="entry name" value="Anti-sigma factor, zinc-finger domain"/>
    <property type="match status" value="1"/>
</dbReference>
<keyword evidence="5" id="KW-1133">Transmembrane helix</keyword>
<dbReference type="InterPro" id="IPR041916">
    <property type="entry name" value="Anti_sigma_zinc_sf"/>
</dbReference>
<evidence type="ECO:0000256" key="7">
    <source>
        <dbReference type="ARBA" id="ARBA00023136"/>
    </source>
</evidence>
<evidence type="ECO:0000256" key="3">
    <source>
        <dbReference type="ARBA" id="ARBA00022475"/>
    </source>
</evidence>
<comment type="subcellular location">
    <subcellularLocation>
        <location evidence="2">Cell membrane</location>
    </subcellularLocation>
    <subcellularLocation>
        <location evidence="1">Membrane</location>
        <topology evidence="1">Single-pass membrane protein</topology>
    </subcellularLocation>
</comment>
<sequence length="245" mass="24909">MTTTPDPHTLIGVYALNAVSGPERAEFEAHLPHCPPCAQEVAELQATAATLGTVTQIAPPAHLRAKVLMAAAVTRQLLPETPAPAAPAAVPPTRNRWLVRTSLLAAAASVLVALVVGVQGAQDRRELEALRQSAAGYSQVSELLSAPDAKLLSEPGSTGGSGTVVVSPSRGKAVFLANGLPSLPSGRDYQLWVVGSGGPRPAGLLRNEPVVTDGLGDARAFAVTVEPSGGSPAPTTTPVLAIPVA</sequence>
<protein>
    <recommendedName>
        <fullName evidence="10">Regulator of SigK</fullName>
    </recommendedName>
    <alternativeName>
        <fullName evidence="9">Sigma-K anti-sigma factor RskA</fullName>
    </alternativeName>
</protein>
<gene>
    <name evidence="13" type="ORF">GCM10010178_39410</name>
</gene>
<proteinExistence type="predicted"/>
<dbReference type="InterPro" id="IPR051474">
    <property type="entry name" value="Anti-sigma-K/W_factor"/>
</dbReference>